<comment type="caution">
    <text evidence="2">The sequence shown here is derived from an EMBL/GenBank/DDBJ whole genome shotgun (WGS) entry which is preliminary data.</text>
</comment>
<feature type="region of interest" description="Disordered" evidence="1">
    <location>
        <begin position="91"/>
        <end position="110"/>
    </location>
</feature>
<proteinExistence type="predicted"/>
<evidence type="ECO:0000256" key="1">
    <source>
        <dbReference type="SAM" id="MobiDB-lite"/>
    </source>
</evidence>
<organism evidence="2 3">
    <name type="scientific">Prorocentrum cordatum</name>
    <dbReference type="NCBI Taxonomy" id="2364126"/>
    <lineage>
        <taxon>Eukaryota</taxon>
        <taxon>Sar</taxon>
        <taxon>Alveolata</taxon>
        <taxon>Dinophyceae</taxon>
        <taxon>Prorocentrales</taxon>
        <taxon>Prorocentraceae</taxon>
        <taxon>Prorocentrum</taxon>
    </lineage>
</organism>
<protein>
    <submittedName>
        <fullName evidence="2">Uncharacterized protein</fullName>
    </submittedName>
</protein>
<sequence length="110" mass="11606">MLPGPGNGVDQPGLPASKEQPPGPARHALKLPVSARATLYDEAEHGVEQAQPVAPLPLLLPVAPRAWRDEAGPEAPPPAVLPLPGVPARAARHEEPVDALRLRQEGRSLR</sequence>
<feature type="non-terminal residue" evidence="2">
    <location>
        <position position="110"/>
    </location>
</feature>
<reference evidence="2" key="1">
    <citation type="submission" date="2023-10" db="EMBL/GenBank/DDBJ databases">
        <authorList>
            <person name="Chen Y."/>
            <person name="Shah S."/>
            <person name="Dougan E. K."/>
            <person name="Thang M."/>
            <person name="Chan C."/>
        </authorList>
    </citation>
    <scope>NUCLEOTIDE SEQUENCE [LARGE SCALE GENOMIC DNA]</scope>
</reference>
<dbReference type="EMBL" id="CAUYUJ010000488">
    <property type="protein sequence ID" value="CAK0790818.1"/>
    <property type="molecule type" value="Genomic_DNA"/>
</dbReference>
<evidence type="ECO:0000313" key="2">
    <source>
        <dbReference type="EMBL" id="CAK0790818.1"/>
    </source>
</evidence>
<accession>A0ABN9PD81</accession>
<dbReference type="Proteomes" id="UP001189429">
    <property type="component" value="Unassembled WGS sequence"/>
</dbReference>
<evidence type="ECO:0000313" key="3">
    <source>
        <dbReference type="Proteomes" id="UP001189429"/>
    </source>
</evidence>
<keyword evidence="3" id="KW-1185">Reference proteome</keyword>
<gene>
    <name evidence="2" type="ORF">PCOR1329_LOCUS1993</name>
</gene>
<feature type="region of interest" description="Disordered" evidence="1">
    <location>
        <begin position="1"/>
        <end position="28"/>
    </location>
</feature>
<name>A0ABN9PD81_9DINO</name>